<dbReference type="InterPro" id="IPR018211">
    <property type="entry name" value="ADH_Fe_CS"/>
</dbReference>
<sequence>MRWQPGLKHAPVPVAALPLWRAASVPRRPLALAELCYNTLLEEGEKAMLAAEQHVVTPALERVIEANTYLSGVGFESGGLAAAHAVHNGLTAIPDAHHYYHGEKVAFVR</sequence>
<evidence type="ECO:0000256" key="3">
    <source>
        <dbReference type="ARBA" id="ARBA00023002"/>
    </source>
</evidence>
<evidence type="ECO:0000256" key="1">
    <source>
        <dbReference type="ARBA" id="ARBA00007358"/>
    </source>
</evidence>
<evidence type="ECO:0000256" key="4">
    <source>
        <dbReference type="ARBA" id="ARBA00023027"/>
    </source>
</evidence>
<evidence type="ECO:0000313" key="5">
    <source>
        <dbReference type="EMBL" id="STL72216.1"/>
    </source>
</evidence>
<dbReference type="EC" id="1.1.1.6" evidence="5"/>
<dbReference type="AlphaFoldDB" id="A0A377BPY3"/>
<dbReference type="GO" id="GO:0046872">
    <property type="term" value="F:metal ion binding"/>
    <property type="evidence" value="ECO:0007669"/>
    <property type="project" value="UniProtKB-KW"/>
</dbReference>
<dbReference type="InterPro" id="IPR016205">
    <property type="entry name" value="Glycerol_DH"/>
</dbReference>
<evidence type="ECO:0000256" key="2">
    <source>
        <dbReference type="ARBA" id="ARBA00022723"/>
    </source>
</evidence>
<keyword evidence="4" id="KW-0520">NAD</keyword>
<keyword evidence="2" id="KW-0479">Metal-binding</keyword>
<comment type="similarity">
    <text evidence="1">Belongs to the iron-containing alcohol dehydrogenase family.</text>
</comment>
<keyword evidence="3 5" id="KW-0560">Oxidoreductase</keyword>
<accession>A0A377BPY3</accession>
<gene>
    <name evidence="5" type="primary">gldA_3</name>
    <name evidence="5" type="ORF">NCTC10429_00155</name>
</gene>
<protein>
    <submittedName>
        <fullName evidence="5">Glycerol dehydrogenase</fullName>
        <ecNumber evidence="5">1.1.1.6</ecNumber>
    </submittedName>
</protein>
<dbReference type="GO" id="GO:0005829">
    <property type="term" value="C:cytosol"/>
    <property type="evidence" value="ECO:0007669"/>
    <property type="project" value="TreeGrafter"/>
</dbReference>
<name>A0A377BPY3_ECOLX</name>
<dbReference type="PROSITE" id="PS00060">
    <property type="entry name" value="ADH_IRON_2"/>
    <property type="match status" value="1"/>
</dbReference>
<dbReference type="Proteomes" id="UP000254088">
    <property type="component" value="Unassembled WGS sequence"/>
</dbReference>
<organism evidence="5 6">
    <name type="scientific">Escherichia coli</name>
    <dbReference type="NCBI Taxonomy" id="562"/>
    <lineage>
        <taxon>Bacteria</taxon>
        <taxon>Pseudomonadati</taxon>
        <taxon>Pseudomonadota</taxon>
        <taxon>Gammaproteobacteria</taxon>
        <taxon>Enterobacterales</taxon>
        <taxon>Enterobacteriaceae</taxon>
        <taxon>Escherichia</taxon>
    </lineage>
</organism>
<evidence type="ECO:0000313" key="6">
    <source>
        <dbReference type="Proteomes" id="UP000254088"/>
    </source>
</evidence>
<reference evidence="5 6" key="1">
    <citation type="submission" date="2018-06" db="EMBL/GenBank/DDBJ databases">
        <authorList>
            <consortium name="Pathogen Informatics"/>
            <person name="Doyle S."/>
        </authorList>
    </citation>
    <scope>NUCLEOTIDE SEQUENCE [LARGE SCALE GENOMIC DNA]</scope>
    <source>
        <strain evidence="5 6">NCTC10429</strain>
    </source>
</reference>
<dbReference type="SUPFAM" id="SSF56796">
    <property type="entry name" value="Dehydroquinate synthase-like"/>
    <property type="match status" value="1"/>
</dbReference>
<dbReference type="Gene3D" id="1.20.1090.10">
    <property type="entry name" value="Dehydroquinate synthase-like - alpha domain"/>
    <property type="match status" value="1"/>
</dbReference>
<dbReference type="EMBL" id="UGEX01000001">
    <property type="protein sequence ID" value="STL72216.1"/>
    <property type="molecule type" value="Genomic_DNA"/>
</dbReference>
<dbReference type="PANTHER" id="PTHR43616">
    <property type="entry name" value="GLYCEROL DEHYDROGENASE"/>
    <property type="match status" value="1"/>
</dbReference>
<dbReference type="GO" id="GO:0008888">
    <property type="term" value="F:glycerol dehydrogenase (NAD+) activity"/>
    <property type="evidence" value="ECO:0007669"/>
    <property type="project" value="UniProtKB-EC"/>
</dbReference>
<dbReference type="PANTHER" id="PTHR43616:SF5">
    <property type="entry name" value="GLYCEROL DEHYDROGENASE 1"/>
    <property type="match status" value="1"/>
</dbReference>
<proteinExistence type="inferred from homology"/>